<dbReference type="InterPro" id="IPR018496">
    <property type="entry name" value="PsdUridine_synth_RsuA/RluB_CS"/>
</dbReference>
<keyword evidence="3" id="KW-0694">RNA-binding</keyword>
<dbReference type="EC" id="5.4.99.-" evidence="4"/>
<dbReference type="EMBL" id="MFGB01000022">
    <property type="protein sequence ID" value="OGF25299.1"/>
    <property type="molecule type" value="Genomic_DNA"/>
</dbReference>
<evidence type="ECO:0000259" key="5">
    <source>
        <dbReference type="SMART" id="SM00363"/>
    </source>
</evidence>
<dbReference type="STRING" id="1797994.A2227_07945"/>
<dbReference type="SUPFAM" id="SSF55120">
    <property type="entry name" value="Pseudouridine synthase"/>
    <property type="match status" value="1"/>
</dbReference>
<evidence type="ECO:0000256" key="4">
    <source>
        <dbReference type="RuleBase" id="RU003887"/>
    </source>
</evidence>
<dbReference type="Pfam" id="PF01479">
    <property type="entry name" value="S4"/>
    <property type="match status" value="1"/>
</dbReference>
<evidence type="ECO:0000313" key="7">
    <source>
        <dbReference type="Proteomes" id="UP000178367"/>
    </source>
</evidence>
<sequence>MKTILQKIIAESGYCSRREAEKLIRSGRVTINGVLAEPGMRADDKDEVRVGSEKIGLQKKKIYIKLYKPKGYTCTNRKFKGEKNVFELLDGVETRLIASLHIVGRLDKDSRGLVLLTNDGELTQRLTHPKFEHEKRYLVRIGTDAERMPTDHGSKQTVDAMKKGIDIGDGDGVVRAKTIRHLSGNQFEIILTEGKKRQIRRMFAARGYKVIDIKRTAIGKLELGSLKEGEWKFLEEDEVKKIK</sequence>
<organism evidence="6 7">
    <name type="scientific">Candidatus Falkowbacteria bacterium RIFOXYA2_FULL_47_19</name>
    <dbReference type="NCBI Taxonomy" id="1797994"/>
    <lineage>
        <taxon>Bacteria</taxon>
        <taxon>Candidatus Falkowiibacteriota</taxon>
    </lineage>
</organism>
<evidence type="ECO:0000256" key="2">
    <source>
        <dbReference type="ARBA" id="ARBA00023235"/>
    </source>
</evidence>
<dbReference type="InterPro" id="IPR002942">
    <property type="entry name" value="S4_RNA-bd"/>
</dbReference>
<keyword evidence="2 4" id="KW-0413">Isomerase</keyword>
<dbReference type="Gene3D" id="3.30.70.580">
    <property type="entry name" value="Pseudouridine synthase I, catalytic domain, N-terminal subdomain"/>
    <property type="match status" value="1"/>
</dbReference>
<accession>A0A1F5SF57</accession>
<dbReference type="InterPro" id="IPR042092">
    <property type="entry name" value="PsdUridine_s_RsuA/RluB/E/F_cat"/>
</dbReference>
<dbReference type="GO" id="GO:0000455">
    <property type="term" value="P:enzyme-directed rRNA pseudouridine synthesis"/>
    <property type="evidence" value="ECO:0007669"/>
    <property type="project" value="UniProtKB-ARBA"/>
</dbReference>
<dbReference type="PANTHER" id="PTHR47683">
    <property type="entry name" value="PSEUDOURIDINE SYNTHASE FAMILY PROTEIN-RELATED"/>
    <property type="match status" value="1"/>
</dbReference>
<dbReference type="PROSITE" id="PS50889">
    <property type="entry name" value="S4"/>
    <property type="match status" value="1"/>
</dbReference>
<dbReference type="SMART" id="SM00363">
    <property type="entry name" value="S4"/>
    <property type="match status" value="1"/>
</dbReference>
<dbReference type="NCBIfam" id="TIGR00093">
    <property type="entry name" value="pseudouridine synthase"/>
    <property type="match status" value="1"/>
</dbReference>
<dbReference type="InterPro" id="IPR020103">
    <property type="entry name" value="PsdUridine_synth_cat_dom_sf"/>
</dbReference>
<dbReference type="Pfam" id="PF00849">
    <property type="entry name" value="PseudoU_synth_2"/>
    <property type="match status" value="1"/>
</dbReference>
<evidence type="ECO:0000313" key="6">
    <source>
        <dbReference type="EMBL" id="OGF25299.1"/>
    </source>
</evidence>
<evidence type="ECO:0000256" key="3">
    <source>
        <dbReference type="PROSITE-ProRule" id="PRU00182"/>
    </source>
</evidence>
<dbReference type="PANTHER" id="PTHR47683:SF2">
    <property type="entry name" value="RNA-BINDING S4 DOMAIN-CONTAINING PROTEIN"/>
    <property type="match status" value="1"/>
</dbReference>
<dbReference type="InterPro" id="IPR000748">
    <property type="entry name" value="PsdUridine_synth_RsuA/RluB/E/F"/>
</dbReference>
<dbReference type="InterPro" id="IPR036986">
    <property type="entry name" value="S4_RNA-bd_sf"/>
</dbReference>
<dbReference type="PROSITE" id="PS01149">
    <property type="entry name" value="PSI_RSU"/>
    <property type="match status" value="1"/>
</dbReference>
<proteinExistence type="inferred from homology"/>
<comment type="caution">
    <text evidence="6">The sequence shown here is derived from an EMBL/GenBank/DDBJ whole genome shotgun (WGS) entry which is preliminary data.</text>
</comment>
<dbReference type="CDD" id="cd00165">
    <property type="entry name" value="S4"/>
    <property type="match status" value="1"/>
</dbReference>
<dbReference type="InterPro" id="IPR020094">
    <property type="entry name" value="TruA/RsuA/RluB/E/F_N"/>
</dbReference>
<dbReference type="Gene3D" id="3.10.290.10">
    <property type="entry name" value="RNA-binding S4 domain"/>
    <property type="match status" value="1"/>
</dbReference>
<dbReference type="InterPro" id="IPR050343">
    <property type="entry name" value="RsuA_PseudoU_synthase"/>
</dbReference>
<reference evidence="6 7" key="1">
    <citation type="journal article" date="2016" name="Nat. Commun.">
        <title>Thousands of microbial genomes shed light on interconnected biogeochemical processes in an aquifer system.</title>
        <authorList>
            <person name="Anantharaman K."/>
            <person name="Brown C.T."/>
            <person name="Hug L.A."/>
            <person name="Sharon I."/>
            <person name="Castelle C.J."/>
            <person name="Probst A.J."/>
            <person name="Thomas B.C."/>
            <person name="Singh A."/>
            <person name="Wilkins M.J."/>
            <person name="Karaoz U."/>
            <person name="Brodie E.L."/>
            <person name="Williams K.H."/>
            <person name="Hubbard S.S."/>
            <person name="Banfield J.F."/>
        </authorList>
    </citation>
    <scope>NUCLEOTIDE SEQUENCE [LARGE SCALE GENOMIC DNA]</scope>
</reference>
<dbReference type="SUPFAM" id="SSF55174">
    <property type="entry name" value="Alpha-L RNA-binding motif"/>
    <property type="match status" value="1"/>
</dbReference>
<dbReference type="AlphaFoldDB" id="A0A1F5SF57"/>
<dbReference type="Proteomes" id="UP000178367">
    <property type="component" value="Unassembled WGS sequence"/>
</dbReference>
<name>A0A1F5SF57_9BACT</name>
<dbReference type="GO" id="GO:0120159">
    <property type="term" value="F:rRNA pseudouridine synthase activity"/>
    <property type="evidence" value="ECO:0007669"/>
    <property type="project" value="UniProtKB-ARBA"/>
</dbReference>
<evidence type="ECO:0000256" key="1">
    <source>
        <dbReference type="ARBA" id="ARBA00008348"/>
    </source>
</evidence>
<protein>
    <recommendedName>
        <fullName evidence="4">Pseudouridine synthase</fullName>
        <ecNumber evidence="4">5.4.99.-</ecNumber>
    </recommendedName>
</protein>
<dbReference type="Gene3D" id="3.30.70.1560">
    <property type="entry name" value="Alpha-L RNA-binding motif"/>
    <property type="match status" value="1"/>
</dbReference>
<dbReference type="GO" id="GO:0003723">
    <property type="term" value="F:RNA binding"/>
    <property type="evidence" value="ECO:0007669"/>
    <property type="project" value="UniProtKB-KW"/>
</dbReference>
<feature type="domain" description="RNA-binding S4" evidence="5">
    <location>
        <begin position="3"/>
        <end position="61"/>
    </location>
</feature>
<comment type="similarity">
    <text evidence="1 4">Belongs to the pseudouridine synthase RsuA family.</text>
</comment>
<gene>
    <name evidence="6" type="ORF">A2227_07945</name>
</gene>
<dbReference type="FunFam" id="3.10.290.10:FF:000003">
    <property type="entry name" value="Pseudouridine synthase"/>
    <property type="match status" value="1"/>
</dbReference>
<dbReference type="InterPro" id="IPR006145">
    <property type="entry name" value="PsdUridine_synth_RsuA/RluA"/>
</dbReference>